<evidence type="ECO:0000313" key="7">
    <source>
        <dbReference type="Proteomes" id="UP000244928"/>
    </source>
</evidence>
<dbReference type="Pfam" id="PF01648">
    <property type="entry name" value="ACPS"/>
    <property type="match status" value="1"/>
</dbReference>
<gene>
    <name evidence="6" type="ORF">A6035_08715</name>
</gene>
<feature type="domain" description="4'-phosphopantetheinyl transferase N-terminal" evidence="5">
    <location>
        <begin position="39"/>
        <end position="103"/>
    </location>
</feature>
<evidence type="ECO:0000256" key="2">
    <source>
        <dbReference type="PIRSR" id="PIRSR603542-1"/>
    </source>
</evidence>
<evidence type="ECO:0000256" key="1">
    <source>
        <dbReference type="ARBA" id="ARBA00022679"/>
    </source>
</evidence>
<dbReference type="SUPFAM" id="SSF56214">
    <property type="entry name" value="4'-phosphopantetheinyl transferase"/>
    <property type="match status" value="1"/>
</dbReference>
<dbReference type="InterPro" id="IPR008278">
    <property type="entry name" value="4-PPantetheinyl_Trfase_dom"/>
</dbReference>
<feature type="domain" description="4'-phosphopantetheinyl transferase" evidence="4">
    <location>
        <begin position="110"/>
        <end position="187"/>
    </location>
</feature>
<feature type="binding site" evidence="2">
    <location>
        <position position="48"/>
    </location>
    <ligand>
        <name>CoA</name>
        <dbReference type="ChEBI" id="CHEBI:57287"/>
    </ligand>
</feature>
<dbReference type="PRINTS" id="PR01399">
    <property type="entry name" value="ENTSNTHTASED"/>
</dbReference>
<dbReference type="Gene3D" id="3.90.470.20">
    <property type="entry name" value="4'-phosphopantetheinyl transferase domain"/>
    <property type="match status" value="1"/>
</dbReference>
<feature type="binding site" evidence="3">
    <location>
        <position position="116"/>
    </location>
    <ligand>
        <name>Mg(2+)</name>
        <dbReference type="ChEBI" id="CHEBI:18420"/>
    </ligand>
</feature>
<dbReference type="GO" id="GO:0009239">
    <property type="term" value="P:enterobactin biosynthetic process"/>
    <property type="evidence" value="ECO:0007669"/>
    <property type="project" value="InterPro"/>
</dbReference>
<comment type="cofactor">
    <cofactor evidence="3">
        <name>Mg(2+)</name>
        <dbReference type="ChEBI" id="CHEBI:18420"/>
    </cofactor>
</comment>
<reference evidence="6 7" key="1">
    <citation type="submission" date="2016-04" db="EMBL/GenBank/DDBJ databases">
        <title>Complete genome sequence of Dietzia lutea YIM 80766T, a strain isolated from desert soil in Egypt.</title>
        <authorList>
            <person name="Zhao J."/>
            <person name="Hu B."/>
            <person name="Geng S."/>
            <person name="Nie Y."/>
            <person name="Tang Y."/>
        </authorList>
    </citation>
    <scope>NUCLEOTIDE SEQUENCE [LARGE SCALE GENOMIC DNA]</scope>
    <source>
        <strain evidence="6 7">YIM 80766</strain>
    </source>
</reference>
<dbReference type="InterPro" id="IPR037143">
    <property type="entry name" value="4-PPantetheinyl_Trfase_dom_sf"/>
</dbReference>
<dbReference type="AlphaFoldDB" id="A0A2S1RC61"/>
<proteinExistence type="predicted"/>
<feature type="binding site" evidence="2">
    <location>
        <begin position="92"/>
        <end position="93"/>
    </location>
    <ligand>
        <name>CoA</name>
        <dbReference type="ChEBI" id="CHEBI:57287"/>
    </ligand>
</feature>
<feature type="binding site" evidence="2">
    <location>
        <position position="173"/>
    </location>
    <ligand>
        <name>CoA</name>
        <dbReference type="ChEBI" id="CHEBI:57287"/>
    </ligand>
</feature>
<dbReference type="RefSeq" id="WP_108849168.1">
    <property type="nucleotide sequence ID" value="NZ_CP015449.1"/>
</dbReference>
<evidence type="ECO:0000313" key="6">
    <source>
        <dbReference type="EMBL" id="AWH93860.1"/>
    </source>
</evidence>
<dbReference type="KEGG" id="dlu:A6035_08715"/>
<feature type="binding site" evidence="3">
    <location>
        <position position="114"/>
    </location>
    <ligand>
        <name>Mg(2+)</name>
        <dbReference type="ChEBI" id="CHEBI:18420"/>
    </ligand>
</feature>
<feature type="binding site" evidence="2">
    <location>
        <position position="114"/>
    </location>
    <ligand>
        <name>CoA</name>
        <dbReference type="ChEBI" id="CHEBI:57287"/>
    </ligand>
</feature>
<feature type="binding site" evidence="2">
    <location>
        <position position="159"/>
    </location>
    <ligand>
        <name>CoA</name>
        <dbReference type="ChEBI" id="CHEBI:57287"/>
    </ligand>
</feature>
<keyword evidence="1 6" id="KW-0808">Transferase</keyword>
<dbReference type="Pfam" id="PF17837">
    <property type="entry name" value="4PPT_N"/>
    <property type="match status" value="1"/>
</dbReference>
<evidence type="ECO:0000256" key="3">
    <source>
        <dbReference type="PIRSR" id="PIRSR603542-2"/>
    </source>
</evidence>
<dbReference type="GO" id="GO:0005886">
    <property type="term" value="C:plasma membrane"/>
    <property type="evidence" value="ECO:0007669"/>
    <property type="project" value="TreeGrafter"/>
</dbReference>
<feature type="binding site" evidence="2">
    <location>
        <position position="56"/>
    </location>
    <ligand>
        <name>CoA</name>
        <dbReference type="ChEBI" id="CHEBI:57287"/>
    </ligand>
</feature>
<evidence type="ECO:0000259" key="4">
    <source>
        <dbReference type="Pfam" id="PF01648"/>
    </source>
</evidence>
<protein>
    <submittedName>
        <fullName evidence="6">4'-phosphopantetheinyl transferase</fullName>
    </submittedName>
</protein>
<dbReference type="GO" id="GO:0000287">
    <property type="term" value="F:magnesium ion binding"/>
    <property type="evidence" value="ECO:0007669"/>
    <property type="project" value="InterPro"/>
</dbReference>
<sequence>MADLFPGDLFPDDVAVVTDAELGMDDAALLASLYPVEVEQIGAAVERRRVDFAGARACARAAMARLGVPPGPVLRGARGVPVWPRGLVGTLTHTDGLRAAALARAGRVRSVGLDVERHEPLADGVLEAVSLPEEAAWVRAARTEMPSVAWDALLFTAKEATYKAWFPLTHRWLGFADAHITLVPDGDDDEVVVRGTLVSRILVDAHTVDGGADATEFRGRWAVRGGHVASAIVLRPAGVDSVGP</sequence>
<dbReference type="GO" id="GO:0009366">
    <property type="term" value="C:enterobactin synthetase complex"/>
    <property type="evidence" value="ECO:0007669"/>
    <property type="project" value="InterPro"/>
</dbReference>
<dbReference type="EMBL" id="CP015449">
    <property type="protein sequence ID" value="AWH93860.1"/>
    <property type="molecule type" value="Genomic_DNA"/>
</dbReference>
<keyword evidence="3" id="KW-0460">Magnesium</keyword>
<dbReference type="GO" id="GO:0008897">
    <property type="term" value="F:holo-[acyl-carrier-protein] synthase activity"/>
    <property type="evidence" value="ECO:0007669"/>
    <property type="project" value="InterPro"/>
</dbReference>
<name>A0A2S1RC61_9ACTN</name>
<evidence type="ECO:0000259" key="5">
    <source>
        <dbReference type="Pfam" id="PF17837"/>
    </source>
</evidence>
<organism evidence="6 7">
    <name type="scientific">Dietzia lutea</name>
    <dbReference type="NCBI Taxonomy" id="546160"/>
    <lineage>
        <taxon>Bacteria</taxon>
        <taxon>Bacillati</taxon>
        <taxon>Actinomycetota</taxon>
        <taxon>Actinomycetes</taxon>
        <taxon>Mycobacteriales</taxon>
        <taxon>Dietziaceae</taxon>
        <taxon>Dietzia</taxon>
    </lineage>
</organism>
<dbReference type="PANTHER" id="PTHR38096">
    <property type="entry name" value="ENTEROBACTIN SYNTHASE COMPONENT D"/>
    <property type="match status" value="1"/>
</dbReference>
<accession>A0A2S1RC61</accession>
<dbReference type="Proteomes" id="UP000244928">
    <property type="component" value="Chromosome"/>
</dbReference>
<dbReference type="InterPro" id="IPR003542">
    <property type="entry name" value="Enbac_synth_compD-like"/>
</dbReference>
<dbReference type="InterPro" id="IPR041354">
    <property type="entry name" value="4PPT_N"/>
</dbReference>
<dbReference type="PANTHER" id="PTHR38096:SF1">
    <property type="entry name" value="ENTEROBACTIN SYNTHASE COMPONENT D"/>
    <property type="match status" value="1"/>
</dbReference>
<keyword evidence="7" id="KW-1185">Reference proteome</keyword>
<keyword evidence="3" id="KW-0479">Metal-binding</keyword>
<feature type="binding site" evidence="2">
    <location>
        <position position="163"/>
    </location>
    <ligand>
        <name>CoA</name>
        <dbReference type="ChEBI" id="CHEBI:57287"/>
    </ligand>
</feature>